<evidence type="ECO:0000313" key="1">
    <source>
        <dbReference type="EMBL" id="JAH03523.1"/>
    </source>
</evidence>
<reference evidence="1" key="1">
    <citation type="submission" date="2014-11" db="EMBL/GenBank/DDBJ databases">
        <authorList>
            <person name="Amaro Gonzalez C."/>
        </authorList>
    </citation>
    <scope>NUCLEOTIDE SEQUENCE</scope>
</reference>
<sequence>MLLFLNAMELWITEIYLSTEGFCNKFETAYNVLNVGETPSPVVLSKPGLGI</sequence>
<dbReference type="AlphaFoldDB" id="A0A0E9PI51"/>
<reference evidence="1" key="2">
    <citation type="journal article" date="2015" name="Fish Shellfish Immunol.">
        <title>Early steps in the European eel (Anguilla anguilla)-Vibrio vulnificus interaction in the gills: Role of the RtxA13 toxin.</title>
        <authorList>
            <person name="Callol A."/>
            <person name="Pajuelo D."/>
            <person name="Ebbesson L."/>
            <person name="Teles M."/>
            <person name="MacKenzie S."/>
            <person name="Amaro C."/>
        </authorList>
    </citation>
    <scope>NUCLEOTIDE SEQUENCE</scope>
</reference>
<proteinExistence type="predicted"/>
<dbReference type="EMBL" id="GBXM01105054">
    <property type="protein sequence ID" value="JAH03523.1"/>
    <property type="molecule type" value="Transcribed_RNA"/>
</dbReference>
<accession>A0A0E9PI51</accession>
<name>A0A0E9PI51_ANGAN</name>
<organism evidence="1">
    <name type="scientific">Anguilla anguilla</name>
    <name type="common">European freshwater eel</name>
    <name type="synonym">Muraena anguilla</name>
    <dbReference type="NCBI Taxonomy" id="7936"/>
    <lineage>
        <taxon>Eukaryota</taxon>
        <taxon>Metazoa</taxon>
        <taxon>Chordata</taxon>
        <taxon>Craniata</taxon>
        <taxon>Vertebrata</taxon>
        <taxon>Euteleostomi</taxon>
        <taxon>Actinopterygii</taxon>
        <taxon>Neopterygii</taxon>
        <taxon>Teleostei</taxon>
        <taxon>Anguilliformes</taxon>
        <taxon>Anguillidae</taxon>
        <taxon>Anguilla</taxon>
    </lineage>
</organism>
<protein>
    <submittedName>
        <fullName evidence="1">Uncharacterized protein</fullName>
    </submittedName>
</protein>